<name>A0A2A6CQL4_PRIPA</name>
<evidence type="ECO:0000256" key="3">
    <source>
        <dbReference type="ARBA" id="ARBA00017453"/>
    </source>
</evidence>
<comment type="subcellular location">
    <subcellularLocation>
        <location evidence="1">Secreted</location>
    </subcellularLocation>
</comment>
<dbReference type="PANTHER" id="PTHR31418:SF7">
    <property type="entry name" value="FATTY-ACID AND RETINOL-BINDING PROTEIN 1"/>
    <property type="match status" value="1"/>
</dbReference>
<comment type="similarity">
    <text evidence="2">Belongs to the fatty-acid and retinol-binding protein (FARBP) family.</text>
</comment>
<accession>A0A8R1YZA5</accession>
<evidence type="ECO:0000313" key="8">
    <source>
        <dbReference type="EnsemblMetazoa" id="PPA40898.1"/>
    </source>
</evidence>
<reference evidence="8" key="2">
    <citation type="submission" date="2022-06" db="UniProtKB">
        <authorList>
            <consortium name="EnsemblMetazoa"/>
        </authorList>
    </citation>
    <scope>IDENTIFICATION</scope>
    <source>
        <strain evidence="8">PS312</strain>
    </source>
</reference>
<dbReference type="Proteomes" id="UP000005239">
    <property type="component" value="Unassembled WGS sequence"/>
</dbReference>
<reference evidence="9" key="1">
    <citation type="journal article" date="2008" name="Nat. Genet.">
        <title>The Pristionchus pacificus genome provides a unique perspective on nematode lifestyle and parasitism.</title>
        <authorList>
            <person name="Dieterich C."/>
            <person name="Clifton S.W."/>
            <person name="Schuster L.N."/>
            <person name="Chinwalla A."/>
            <person name="Delehaunty K."/>
            <person name="Dinkelacker I."/>
            <person name="Fulton L."/>
            <person name="Fulton R."/>
            <person name="Godfrey J."/>
            <person name="Minx P."/>
            <person name="Mitreva M."/>
            <person name="Roeseler W."/>
            <person name="Tian H."/>
            <person name="Witte H."/>
            <person name="Yang S.P."/>
            <person name="Wilson R.K."/>
            <person name="Sommer R.J."/>
        </authorList>
    </citation>
    <scope>NUCLEOTIDE SEQUENCE [LARGE SCALE GENOMIC DNA]</scope>
    <source>
        <strain evidence="9">PS312</strain>
    </source>
</reference>
<keyword evidence="4" id="KW-0964">Secreted</keyword>
<evidence type="ECO:0000256" key="2">
    <source>
        <dbReference type="ARBA" id="ARBA00006648"/>
    </source>
</evidence>
<protein>
    <recommendedName>
        <fullName evidence="3">Fatty-acid and retinol-binding protein 1</fullName>
    </recommendedName>
</protein>
<dbReference type="GO" id="GO:0005576">
    <property type="term" value="C:extracellular region"/>
    <property type="evidence" value="ECO:0007669"/>
    <property type="project" value="UniProtKB-SubCell"/>
</dbReference>
<organism evidence="8 9">
    <name type="scientific">Pristionchus pacificus</name>
    <name type="common">Parasitic nematode worm</name>
    <dbReference type="NCBI Taxonomy" id="54126"/>
    <lineage>
        <taxon>Eukaryota</taxon>
        <taxon>Metazoa</taxon>
        <taxon>Ecdysozoa</taxon>
        <taxon>Nematoda</taxon>
        <taxon>Chromadorea</taxon>
        <taxon>Rhabditida</taxon>
        <taxon>Rhabditina</taxon>
        <taxon>Diplogasteromorpha</taxon>
        <taxon>Diplogasteroidea</taxon>
        <taxon>Neodiplogasteridae</taxon>
        <taxon>Pristionchus</taxon>
    </lineage>
</organism>
<keyword evidence="7" id="KW-0446">Lipid-binding</keyword>
<evidence type="ECO:0000256" key="1">
    <source>
        <dbReference type="ARBA" id="ARBA00004613"/>
    </source>
</evidence>
<evidence type="ECO:0000256" key="6">
    <source>
        <dbReference type="ARBA" id="ARBA00023054"/>
    </source>
</evidence>
<dbReference type="GO" id="GO:0008289">
    <property type="term" value="F:lipid binding"/>
    <property type="evidence" value="ECO:0007669"/>
    <property type="project" value="UniProtKB-KW"/>
</dbReference>
<keyword evidence="6" id="KW-0175">Coiled coil</keyword>
<dbReference type="PANTHER" id="PTHR31418">
    <property type="entry name" value="FATTY-ACID AND RETINOL-BINDING PROTEIN 1"/>
    <property type="match status" value="1"/>
</dbReference>
<dbReference type="Pfam" id="PF05823">
    <property type="entry name" value="Gp-FAR-1"/>
    <property type="match status" value="1"/>
</dbReference>
<keyword evidence="9" id="KW-1185">Reference proteome</keyword>
<evidence type="ECO:0000256" key="7">
    <source>
        <dbReference type="ARBA" id="ARBA00023121"/>
    </source>
</evidence>
<evidence type="ECO:0000256" key="4">
    <source>
        <dbReference type="ARBA" id="ARBA00022525"/>
    </source>
</evidence>
<accession>A0A2A6CQL4</accession>
<dbReference type="EnsemblMetazoa" id="PPA40898.1">
    <property type="protein sequence ID" value="PPA40898.1"/>
    <property type="gene ID" value="WBGene00279267"/>
</dbReference>
<proteinExistence type="inferred from homology"/>
<dbReference type="AlphaFoldDB" id="A0A2A6CQL4"/>
<sequence>MRSLICLSALLVAAYCAPVLTDRQQKIKQIWGEDTNVTRAETILAEEAKKLGISFDDYFNSCTADAETLMFTKQEEADMKQEMEAAAKMGNVKVKRWDELFEVLKVRAPKTYAALMKRREVWNKTIAKLDAPAQSFVKNLGNTFLDSVNGLSESEVAGKNPLEIFSMLGKNVKKTKSEYEALPQESKNSLERHFCVRSSIRIVDEYGILRIAFSNPEGLFCPFVWRLTKISYVTVLSSLENHPTKKSAFAVCMPDIMCFMPSPGGPSARLVIGTNITETSRGCKVACGDIDECVAISYVYPDCFLLGNGNGSMRCSKPAAEIFSKQATGCPARSNDLPVLNSDPDPCVSGFYLADVKYGQSPICPRNAQNYILRGVDEFGTRLTLDNDIYNKLTLNATRNLWQFSYSSRGFFRYFVAISCAISSGSCGCSSLPLVRPNLAGGVEAQTGVNGACANPSYILTIFSAKYPPGSNKDLFQANVAMAMTITCEAGIWILRHLDNSNANRKRNLCS</sequence>
<gene>
    <name evidence="8" type="primary">WBGene00279267</name>
</gene>
<evidence type="ECO:0000313" key="9">
    <source>
        <dbReference type="Proteomes" id="UP000005239"/>
    </source>
</evidence>
<keyword evidence="5" id="KW-0732">Signal</keyword>
<evidence type="ECO:0000256" key="5">
    <source>
        <dbReference type="ARBA" id="ARBA00022729"/>
    </source>
</evidence>
<dbReference type="Gene3D" id="1.20.120.1100">
    <property type="match status" value="1"/>
</dbReference>
<dbReference type="InterPro" id="IPR008632">
    <property type="entry name" value="Gp-FAR-1"/>
</dbReference>